<dbReference type="Proteomes" id="UP000254424">
    <property type="component" value="Unassembled WGS sequence"/>
</dbReference>
<sequence>MEYKVRKGLETPCRIGVFLSGDYWVVYSASVAAIGLCVLAAAQGLTEGRWEFFWSMMGICSVAEPLLCYMFWRKTLSRKFKNRNREITLSNLEMTRTLYRIRERHRKEQL</sequence>
<accession>A0A380YJL1</accession>
<gene>
    <name evidence="2" type="ORF">NCTC11155_00046</name>
    <name evidence="3" type="ORF">NCTC11155_03323</name>
</gene>
<evidence type="ECO:0000256" key="1">
    <source>
        <dbReference type="SAM" id="Phobius"/>
    </source>
</evidence>
<evidence type="ECO:0000313" key="3">
    <source>
        <dbReference type="EMBL" id="SUV43914.1"/>
    </source>
</evidence>
<keyword evidence="1 2" id="KW-0812">Transmembrane</keyword>
<keyword evidence="1" id="KW-1133">Transmembrane helix</keyword>
<dbReference type="GeneID" id="93071922"/>
<protein>
    <submittedName>
        <fullName evidence="2">Transmembrane protein</fullName>
    </submittedName>
</protein>
<name>A0A380YJL1_9BACE</name>
<dbReference type="EMBL" id="UFSX01000002">
    <property type="protein sequence ID" value="SUV43914.1"/>
    <property type="molecule type" value="Genomic_DNA"/>
</dbReference>
<organism evidence="2 4">
    <name type="scientific">Bacteroides eggerthii</name>
    <dbReference type="NCBI Taxonomy" id="28111"/>
    <lineage>
        <taxon>Bacteria</taxon>
        <taxon>Pseudomonadati</taxon>
        <taxon>Bacteroidota</taxon>
        <taxon>Bacteroidia</taxon>
        <taxon>Bacteroidales</taxon>
        <taxon>Bacteroidaceae</taxon>
        <taxon>Bacteroides</taxon>
    </lineage>
</organism>
<reference evidence="2 4" key="1">
    <citation type="submission" date="2018-06" db="EMBL/GenBank/DDBJ databases">
        <authorList>
            <consortium name="Pathogen Informatics"/>
            <person name="Doyle S."/>
        </authorList>
    </citation>
    <scope>NUCLEOTIDE SEQUENCE [LARGE SCALE GENOMIC DNA]</scope>
    <source>
        <strain evidence="2 4">NCTC11155</strain>
    </source>
</reference>
<dbReference type="STRING" id="483216.BACEGG_00561"/>
<feature type="transmembrane region" description="Helical" evidence="1">
    <location>
        <begin position="24"/>
        <end position="46"/>
    </location>
</feature>
<keyword evidence="1" id="KW-0472">Membrane</keyword>
<evidence type="ECO:0000313" key="4">
    <source>
        <dbReference type="Proteomes" id="UP000254424"/>
    </source>
</evidence>
<dbReference type="OrthoDB" id="1033189at2"/>
<dbReference type="EMBL" id="UFSX01000001">
    <property type="protein sequence ID" value="SUV28100.1"/>
    <property type="molecule type" value="Genomic_DNA"/>
</dbReference>
<dbReference type="RefSeq" id="WP_004288841.1">
    <property type="nucleotide sequence ID" value="NZ_CABKNQ010000020.1"/>
</dbReference>
<feature type="transmembrane region" description="Helical" evidence="1">
    <location>
        <begin position="52"/>
        <end position="72"/>
    </location>
</feature>
<dbReference type="AlphaFoldDB" id="A0A380YJL1"/>
<proteinExistence type="predicted"/>
<evidence type="ECO:0000313" key="2">
    <source>
        <dbReference type="EMBL" id="SUV28100.1"/>
    </source>
</evidence>